<keyword evidence="1" id="KW-1133">Transmembrane helix</keyword>
<evidence type="ECO:0000313" key="3">
    <source>
        <dbReference type="EMBL" id="VEB00141.1"/>
    </source>
</evidence>
<evidence type="ECO:0000313" key="2">
    <source>
        <dbReference type="EMBL" id="STT04707.1"/>
    </source>
</evidence>
<feature type="transmembrane region" description="Helical" evidence="1">
    <location>
        <begin position="28"/>
        <end position="46"/>
    </location>
</feature>
<reference evidence="3 5" key="2">
    <citation type="submission" date="2018-12" db="EMBL/GenBank/DDBJ databases">
        <authorList>
            <consortium name="Pathogen Informatics"/>
        </authorList>
    </citation>
    <scope>NUCLEOTIDE SEQUENCE [LARGE SCALE GENOMIC DNA]</scope>
    <source>
        <strain evidence="3 5">NCTC13635</strain>
    </source>
</reference>
<evidence type="ECO:0000256" key="1">
    <source>
        <dbReference type="SAM" id="Phobius"/>
    </source>
</evidence>
<evidence type="ECO:0000313" key="5">
    <source>
        <dbReference type="Proteomes" id="UP000282433"/>
    </source>
</evidence>
<dbReference type="Proteomes" id="UP000255518">
    <property type="component" value="Unassembled WGS sequence"/>
</dbReference>
<name>A0A2Z6H2Z3_KLEPN</name>
<gene>
    <name evidence="2" type="ORF">NCTC13443_04817</name>
    <name evidence="3" type="ORF">NCTC13635_01077</name>
</gene>
<keyword evidence="1" id="KW-0472">Membrane</keyword>
<reference evidence="2 4" key="1">
    <citation type="submission" date="2018-06" db="EMBL/GenBank/DDBJ databases">
        <authorList>
            <consortium name="Pathogen Informatics"/>
            <person name="Doyle S."/>
        </authorList>
    </citation>
    <scope>NUCLEOTIDE SEQUENCE [LARGE SCALE GENOMIC DNA]</scope>
    <source>
        <strain evidence="2 4">NCTC13443</strain>
    </source>
</reference>
<sequence length="81" mass="9765">MVFNRPYKFNVFCSVFQVVDRISMKNRAFNYALSTIKYMYIFYYIVEVRIDHNPNVTTRDATINDWQNLVLFLIFSEGFLC</sequence>
<dbReference type="AlphaFoldDB" id="A0A2Z6H2Z3"/>
<accession>A0A2Z6H2Z3</accession>
<keyword evidence="1" id="KW-0812">Transmembrane</keyword>
<protein>
    <submittedName>
        <fullName evidence="2">Uncharacterized protein</fullName>
    </submittedName>
</protein>
<evidence type="ECO:0000313" key="4">
    <source>
        <dbReference type="Proteomes" id="UP000255518"/>
    </source>
</evidence>
<dbReference type="EMBL" id="UGKT01000001">
    <property type="protein sequence ID" value="STT04707.1"/>
    <property type="molecule type" value="Genomic_DNA"/>
</dbReference>
<organism evidence="2 4">
    <name type="scientific">Klebsiella pneumoniae</name>
    <dbReference type="NCBI Taxonomy" id="573"/>
    <lineage>
        <taxon>Bacteria</taxon>
        <taxon>Pseudomonadati</taxon>
        <taxon>Pseudomonadota</taxon>
        <taxon>Gammaproteobacteria</taxon>
        <taxon>Enterobacterales</taxon>
        <taxon>Enterobacteriaceae</taxon>
        <taxon>Klebsiella/Raoultella group</taxon>
        <taxon>Klebsiella</taxon>
        <taxon>Klebsiella pneumoniae complex</taxon>
    </lineage>
</organism>
<dbReference type="Proteomes" id="UP000282433">
    <property type="component" value="Chromosome"/>
</dbReference>
<proteinExistence type="predicted"/>
<dbReference type="EMBL" id="LR134162">
    <property type="protein sequence ID" value="VEB00141.1"/>
    <property type="molecule type" value="Genomic_DNA"/>
</dbReference>